<dbReference type="PROSITE" id="PS00595">
    <property type="entry name" value="AA_TRANSFER_CLASS_5"/>
    <property type="match status" value="1"/>
</dbReference>
<dbReference type="Gene3D" id="3.90.1150.10">
    <property type="entry name" value="Aspartate Aminotransferase, domain 1"/>
    <property type="match status" value="1"/>
</dbReference>
<accession>A0AAU7VLF8</accession>
<organism evidence="12">
    <name type="scientific">Proteinivorax tanatarense</name>
    <dbReference type="NCBI Taxonomy" id="1260629"/>
    <lineage>
        <taxon>Bacteria</taxon>
        <taxon>Bacillati</taxon>
        <taxon>Bacillota</taxon>
        <taxon>Clostridia</taxon>
        <taxon>Eubacteriales</taxon>
        <taxon>Proteinivoracaceae</taxon>
        <taxon>Proteinivorax</taxon>
    </lineage>
</organism>
<dbReference type="InterPro" id="IPR024169">
    <property type="entry name" value="SP_NH2Trfase/AEP_transaminase"/>
</dbReference>
<protein>
    <recommendedName>
        <fullName evidence="6">Tritium exchange subunit</fullName>
    </recommendedName>
</protein>
<dbReference type="GO" id="GO:0019265">
    <property type="term" value="P:glycine biosynthetic process, by transamination of glyoxylate"/>
    <property type="evidence" value="ECO:0007669"/>
    <property type="project" value="TreeGrafter"/>
</dbReference>
<evidence type="ECO:0000313" key="12">
    <source>
        <dbReference type="EMBL" id="XBX74944.1"/>
    </source>
</evidence>
<name>A0AAU7VLF8_9FIRM</name>
<dbReference type="InterPro" id="IPR015422">
    <property type="entry name" value="PyrdxlP-dep_Trfase_small"/>
</dbReference>
<dbReference type="RefSeq" id="WP_350343691.1">
    <property type="nucleotide sequence ID" value="NZ_CP158367.1"/>
</dbReference>
<comment type="similarity">
    <text evidence="2 9">Belongs to the class-V pyridoxal-phosphate-dependent aminotransferase family.</text>
</comment>
<gene>
    <name evidence="12" type="ORF">PRVXT_000022</name>
</gene>
<dbReference type="SUPFAM" id="SSF53383">
    <property type="entry name" value="PLP-dependent transferases"/>
    <property type="match status" value="1"/>
</dbReference>
<dbReference type="PANTHER" id="PTHR21152:SF40">
    <property type="entry name" value="ALANINE--GLYOXYLATE AMINOTRANSFERASE"/>
    <property type="match status" value="1"/>
</dbReference>
<dbReference type="PANTHER" id="PTHR21152">
    <property type="entry name" value="AMINOTRANSFERASE CLASS V"/>
    <property type="match status" value="1"/>
</dbReference>
<keyword evidence="12" id="KW-0808">Transferase</keyword>
<keyword evidence="12" id="KW-0032">Aminotransferase</keyword>
<comment type="cofactor">
    <cofactor evidence="1 8 10">
        <name>pyridoxal 5'-phosphate</name>
        <dbReference type="ChEBI" id="CHEBI:597326"/>
    </cofactor>
</comment>
<evidence type="ECO:0000259" key="11">
    <source>
        <dbReference type="Pfam" id="PF00266"/>
    </source>
</evidence>
<evidence type="ECO:0000256" key="3">
    <source>
        <dbReference type="ARBA" id="ARBA00011771"/>
    </source>
</evidence>
<reference evidence="12" key="1">
    <citation type="journal article" date="2013" name="Extremophiles">
        <title>Proteinivorax tanatarense gen. nov., sp. nov., an anaerobic, haloalkaliphilic, proteolytic bacterium isolated from a decaying algal bloom, and proposal of Proteinivoraceae fam. nov.</title>
        <authorList>
            <person name="Kevbrin V."/>
            <person name="Boltyanskaya Y."/>
            <person name="Zhilina T."/>
            <person name="Kolganova T."/>
            <person name="Lavrentjeva E."/>
            <person name="Kuznetsov B."/>
        </authorList>
    </citation>
    <scope>NUCLEOTIDE SEQUENCE</scope>
    <source>
        <strain evidence="12">Z-910T</strain>
    </source>
</reference>
<evidence type="ECO:0000256" key="2">
    <source>
        <dbReference type="ARBA" id="ARBA00009236"/>
    </source>
</evidence>
<dbReference type="Gene3D" id="3.40.640.10">
    <property type="entry name" value="Type I PLP-dependent aspartate aminotransferase-like (Major domain)"/>
    <property type="match status" value="1"/>
</dbReference>
<evidence type="ECO:0000256" key="5">
    <source>
        <dbReference type="ARBA" id="ARBA00054899"/>
    </source>
</evidence>
<sequence length="380" mass="42067">MQTKYLALPGPTMVNNEVLKEMTSEVFNHRGKDFYKVLQNLTEKTQQFLNTKNQVYYLTASGTGAMECAIVNSFSRGDKLLALINGAFGQRYADIAKTYGLEVIEFHGKWGQSFDYNKIKNTIDEIENLAGITVIQGETSTGVVNDLKKISEIKDEDTLLIVDGISSIGAEYIDIDGWGIDVIITGSQKVLALPPGLAIACLSDKALEAYNKSDLPKYYWDIGKYKKFAEQGQTPYTPAISLIKAAEKQLERMAEQGMGKEVQRHQIIAKMTREGIKALGLELFTEEGCRSNVVTPIKSPHGIKVAELRKLMLEKYNVEVAGGQGKLKETVFRIGHLGNVDPLFMISVLTALEMSLMELGYDVDLGTASKAAQEVLYNKK</sequence>
<dbReference type="Pfam" id="PF00266">
    <property type="entry name" value="Aminotran_5"/>
    <property type="match status" value="1"/>
</dbReference>
<dbReference type="InterPro" id="IPR020578">
    <property type="entry name" value="Aminotrans_V_PyrdxlP_BS"/>
</dbReference>
<dbReference type="InterPro" id="IPR015421">
    <property type="entry name" value="PyrdxlP-dep_Trfase_major"/>
</dbReference>
<dbReference type="EMBL" id="CP158367">
    <property type="protein sequence ID" value="XBX74944.1"/>
    <property type="molecule type" value="Genomic_DNA"/>
</dbReference>
<evidence type="ECO:0000256" key="1">
    <source>
        <dbReference type="ARBA" id="ARBA00001933"/>
    </source>
</evidence>
<comment type="function">
    <text evidence="5">Soluble hydrogenase catalyzes both production and consumption of hydrogen from suitable artificial electron donors or acceptors. This subunit catalyzes the tritium-exchange activity.</text>
</comment>
<evidence type="ECO:0000256" key="6">
    <source>
        <dbReference type="ARBA" id="ARBA00079151"/>
    </source>
</evidence>
<dbReference type="PIRSF" id="PIRSF000524">
    <property type="entry name" value="SPT"/>
    <property type="match status" value="1"/>
</dbReference>
<evidence type="ECO:0000256" key="9">
    <source>
        <dbReference type="RuleBase" id="RU004075"/>
    </source>
</evidence>
<evidence type="ECO:0000256" key="7">
    <source>
        <dbReference type="PIRSR" id="PIRSR000524-1"/>
    </source>
</evidence>
<feature type="domain" description="Aminotransferase class V" evidence="11">
    <location>
        <begin position="5"/>
        <end position="324"/>
    </location>
</feature>
<dbReference type="GO" id="GO:0008453">
    <property type="term" value="F:alanine-glyoxylate transaminase activity"/>
    <property type="evidence" value="ECO:0007669"/>
    <property type="project" value="TreeGrafter"/>
</dbReference>
<proteinExistence type="inferred from homology"/>
<feature type="binding site" evidence="7">
    <location>
        <position position="333"/>
    </location>
    <ligand>
        <name>substrate</name>
    </ligand>
</feature>
<evidence type="ECO:0000256" key="4">
    <source>
        <dbReference type="ARBA" id="ARBA00022898"/>
    </source>
</evidence>
<evidence type="ECO:0000256" key="10">
    <source>
        <dbReference type="RuleBase" id="RU004504"/>
    </source>
</evidence>
<dbReference type="AlphaFoldDB" id="A0AAU7VLF8"/>
<comment type="subunit">
    <text evidence="3">Heterodimer of a large and a small subunit.</text>
</comment>
<dbReference type="InterPro" id="IPR015424">
    <property type="entry name" value="PyrdxlP-dep_Trfase"/>
</dbReference>
<dbReference type="InterPro" id="IPR000192">
    <property type="entry name" value="Aminotrans_V_dom"/>
</dbReference>
<evidence type="ECO:0000256" key="8">
    <source>
        <dbReference type="PIRSR" id="PIRSR000524-50"/>
    </source>
</evidence>
<reference evidence="12" key="2">
    <citation type="submission" date="2024-06" db="EMBL/GenBank/DDBJ databases">
        <authorList>
            <person name="Petrova K.O."/>
            <person name="Toshchakov S.V."/>
            <person name="Boltjanskaja Y.V."/>
            <person name="Kevbrin V."/>
        </authorList>
    </citation>
    <scope>NUCLEOTIDE SEQUENCE</scope>
    <source>
        <strain evidence="12">Z-910T</strain>
    </source>
</reference>
<keyword evidence="4 8" id="KW-0663">Pyridoxal phosphate</keyword>
<dbReference type="FunFam" id="3.40.640.10:FF:000054">
    <property type="entry name" value="Serine--glyoxylate aminotransferase"/>
    <property type="match status" value="1"/>
</dbReference>
<dbReference type="GO" id="GO:0004760">
    <property type="term" value="F:L-serine-pyruvate transaminase activity"/>
    <property type="evidence" value="ECO:0007669"/>
    <property type="project" value="TreeGrafter"/>
</dbReference>
<feature type="modified residue" description="N6-(pyridoxal phosphate)lysine" evidence="8">
    <location>
        <position position="189"/>
    </location>
</feature>